<evidence type="ECO:0000313" key="1">
    <source>
        <dbReference type="Araport" id="AT5G46710"/>
    </source>
</evidence>
<evidence type="ECO:0000313" key="2">
    <source>
        <dbReference type="EMBL" id="ANM70065.1"/>
    </source>
</evidence>
<dbReference type="RefSeq" id="NP_001331702.1">
    <property type="nucleotide sequence ID" value="NM_001344695.1"/>
</dbReference>
<reference evidence="2 3" key="1">
    <citation type="journal article" date="2000" name="Nature">
        <title>Sequence and analysis of chromosome 5 of the plant Arabidopsis thaliana.</title>
        <authorList>
            <consortium name="Kazusa DNA Research Institute"/>
            <consortium name="Cold Spring Harbor and Washington University in St Louis Sequencing Consortium"/>
            <consortium name="European Union Arabidopsis Genome Sequencing Consortium"/>
            <person name="Tabata S."/>
            <person name="Kaneko T."/>
            <person name="Nakamura Y."/>
            <person name="Kotani H."/>
            <person name="Kato T."/>
            <person name="Asamizu E."/>
            <person name="Miyajima N."/>
            <person name="Sasamoto S."/>
            <person name="Kimura T."/>
            <person name="Hosouchi T."/>
            <person name="Kawashima K."/>
            <person name="Kohara M."/>
            <person name="Matsumoto M."/>
            <person name="Matsuno A."/>
            <person name="Muraki A."/>
            <person name="Nakayama S."/>
            <person name="Nakazaki N."/>
            <person name="Naruo K."/>
            <person name="Okumura S."/>
            <person name="Shinpo S."/>
            <person name="Takeuchi C."/>
            <person name="Wada T."/>
            <person name="Watanabe A."/>
            <person name="Yamada M."/>
            <person name="Yasuda M."/>
            <person name="Sato S."/>
            <person name="de la Bastide M."/>
            <person name="Huang E."/>
            <person name="Spiegel L."/>
            <person name="Gnoj L."/>
            <person name="O'Shaughnessy A."/>
            <person name="Preston R."/>
            <person name="Habermann K."/>
            <person name="Murray J."/>
            <person name="Johnson D."/>
            <person name="Rohlfing T."/>
            <person name="Nelson J."/>
            <person name="Stoneking T."/>
            <person name="Pepin K."/>
            <person name="Spieth J."/>
            <person name="Sekhon M."/>
            <person name="Armstrong J."/>
            <person name="Becker M."/>
            <person name="Belter E."/>
            <person name="Cordum H."/>
            <person name="Cordes M."/>
            <person name="Courtney L."/>
            <person name="Courtney W."/>
            <person name="Dante M."/>
            <person name="Du H."/>
            <person name="Edwards J."/>
            <person name="Fryman J."/>
            <person name="Haakensen B."/>
            <person name="Lamar E."/>
            <person name="Latreille P."/>
            <person name="Leonard S."/>
            <person name="Meyer R."/>
            <person name="Mulvaney E."/>
            <person name="Ozersky P."/>
            <person name="Riley A."/>
            <person name="Strowmatt C."/>
            <person name="Wagner-McPherson C."/>
            <person name="Wollam A."/>
            <person name="Yoakum M."/>
            <person name="Bell M."/>
            <person name="Dedhia N."/>
            <person name="Parnell L."/>
            <person name="Shah R."/>
            <person name="Rodriguez M."/>
            <person name="See L.H."/>
            <person name="Vil D."/>
            <person name="Baker J."/>
            <person name="Kirchoff K."/>
            <person name="Toth K."/>
            <person name="King L."/>
            <person name="Bahret A."/>
            <person name="Miller B."/>
            <person name="Marra M."/>
            <person name="Martienssen R."/>
            <person name="McCombie W.R."/>
            <person name="Wilson R.K."/>
            <person name="Murphy G."/>
            <person name="Bancroft I."/>
            <person name="Volckaert G."/>
            <person name="Wambutt R."/>
            <person name="Dusterhoft A."/>
            <person name="Stiekema W."/>
            <person name="Pohl T."/>
            <person name="Entian K.D."/>
            <person name="Terryn N."/>
            <person name="Hartley N."/>
            <person name="Bent E."/>
            <person name="Johnson S."/>
            <person name="Langham S.A."/>
            <person name="McCullagh B."/>
            <person name="Robben J."/>
            <person name="Grymonprez B."/>
            <person name="Zimmermann W."/>
            <person name="Ramsperger U."/>
            <person name="Wedler H."/>
            <person name="Balke K."/>
            <person name="Wedler E."/>
            <person name="Peters S."/>
            <person name="van Staveren M."/>
            <person name="Dirkse W."/>
            <person name="Mooijman P."/>
            <person name="Lankhorst R.K."/>
            <person name="Weitzenegger T."/>
            <person name="Bothe G."/>
            <person name="Rose M."/>
            <person name="Hauf J."/>
            <person name="Berneiser S."/>
            <person name="Hempel S."/>
            <person name="Feldpausch M."/>
            <person name="Lamberth S."/>
            <person name="Villarroel R."/>
            <person name="Gielen J."/>
            <person name="Ardiles W."/>
            <person name="Bents O."/>
            <person name="Lemcke K."/>
            <person name="Kolesov G."/>
            <person name="Mayer K."/>
            <person name="Rudd S."/>
            <person name="Schoof H."/>
            <person name="Schueller C."/>
            <person name="Zaccaria P."/>
            <person name="Mewes H.W."/>
            <person name="Bevan M."/>
            <person name="Fransz P."/>
        </authorList>
    </citation>
    <scope>NUCLEOTIDE SEQUENCE [LARGE SCALE GENOMIC DNA]</scope>
    <source>
        <strain evidence="3">cv. Columbia</strain>
    </source>
</reference>
<dbReference type="InterPro" id="IPR006734">
    <property type="entry name" value="PLATZ"/>
</dbReference>
<keyword evidence="3" id="KW-1185">Reference proteome</keyword>
<gene>
    <name evidence="2" type="primary">MZA15.12</name>
    <name evidence="2" type="synonym">MZA15_12</name>
    <name evidence="1 2" type="ordered locus">At5g46710</name>
</gene>
<evidence type="ECO:0000313" key="3">
    <source>
        <dbReference type="Proteomes" id="UP000006548"/>
    </source>
</evidence>
<dbReference type="Araport" id="AT5G46710"/>
<dbReference type="PANTHER" id="PTHR31065">
    <property type="entry name" value="PLATZ TRANSCRIPTION FACTOR FAMILY PROTEIN"/>
    <property type="match status" value="1"/>
</dbReference>
<dbReference type="AlphaFoldDB" id="A0A1P8BEP3"/>
<proteinExistence type="predicted"/>
<dbReference type="EMBL" id="CP002688">
    <property type="protein sequence ID" value="ANM70065.1"/>
    <property type="molecule type" value="Genomic_DNA"/>
</dbReference>
<dbReference type="ExpressionAtlas" id="A0A1P8BEP3">
    <property type="expression patterns" value="baseline and differential"/>
</dbReference>
<reference evidence="3" key="2">
    <citation type="journal article" date="2017" name="Plant J.">
        <title>Araport11: a complete reannotation of the Arabidopsis thaliana reference genome.</title>
        <authorList>
            <person name="Cheng C.Y."/>
            <person name="Krishnakumar V."/>
            <person name="Chan A.P."/>
            <person name="Thibaud-Nissen F."/>
            <person name="Schobel S."/>
            <person name="Town C.D."/>
        </authorList>
    </citation>
    <scope>GENOME REANNOTATION</scope>
    <source>
        <strain evidence="3">cv. Columbia</strain>
    </source>
</reference>
<dbReference type="Pfam" id="PF04640">
    <property type="entry name" value="PLATZ"/>
    <property type="match status" value="1"/>
</dbReference>
<name>A0A1P8BEP3_ARATH</name>
<dbReference type="Proteomes" id="UP000006548">
    <property type="component" value="Chromosome 5"/>
</dbReference>
<dbReference type="PANTHER" id="PTHR31065:SF54">
    <property type="entry name" value="PLATZ TRANSCRIPTION FACTOR FAMILY PROTEIN"/>
    <property type="match status" value="1"/>
</dbReference>
<dbReference type="ProteomicsDB" id="206141"/>
<sequence length="167" mass="19650">MAIEDYENPNREIKPKNRRFMEGENQWPIWLKPLLNQHFFAQCKFHGHLPRTECKMYCLDCTNDSFCSLCLSEHENHRTIQIRISSYHNVTKVDEIQKYLDISSIQTYVINSSKVLFLNERPQSKPGKGFTNACMVCYRGLAENCFRFCSIGCKVHLPTYTPIIFTR</sequence>
<protein>
    <submittedName>
        <fullName evidence="2">PLATZ transcription factor family protein</fullName>
    </submittedName>
</protein>
<dbReference type="OrthoDB" id="1908108at2759"/>
<dbReference type="KEGG" id="ath:AT5G46710"/>
<dbReference type="GeneID" id="834714"/>
<accession>A0A1P8BEP3</accession>
<dbReference type="TAIR" id="AT5G46710"/>
<organism evidence="2 3">
    <name type="scientific">Arabidopsis thaliana</name>
    <name type="common">Mouse-ear cress</name>
    <dbReference type="NCBI Taxonomy" id="3702"/>
    <lineage>
        <taxon>Eukaryota</taxon>
        <taxon>Viridiplantae</taxon>
        <taxon>Streptophyta</taxon>
        <taxon>Embryophyta</taxon>
        <taxon>Tracheophyta</taxon>
        <taxon>Spermatophyta</taxon>
        <taxon>Magnoliopsida</taxon>
        <taxon>eudicotyledons</taxon>
        <taxon>Gunneridae</taxon>
        <taxon>Pentapetalae</taxon>
        <taxon>rosids</taxon>
        <taxon>malvids</taxon>
        <taxon>Brassicales</taxon>
        <taxon>Brassicaceae</taxon>
        <taxon>Camelineae</taxon>
        <taxon>Arabidopsis</taxon>
    </lineage>
</organism>